<proteinExistence type="predicted"/>
<evidence type="ECO:0000313" key="1">
    <source>
        <dbReference type="EMBL" id="JAH89076.1"/>
    </source>
</evidence>
<dbReference type="EMBL" id="GBXM01019501">
    <property type="protein sequence ID" value="JAH89076.1"/>
    <property type="molecule type" value="Transcribed_RNA"/>
</dbReference>
<accession>A0A0E9WFK0</accession>
<organism evidence="1">
    <name type="scientific">Anguilla anguilla</name>
    <name type="common">European freshwater eel</name>
    <name type="synonym">Muraena anguilla</name>
    <dbReference type="NCBI Taxonomy" id="7936"/>
    <lineage>
        <taxon>Eukaryota</taxon>
        <taxon>Metazoa</taxon>
        <taxon>Chordata</taxon>
        <taxon>Craniata</taxon>
        <taxon>Vertebrata</taxon>
        <taxon>Euteleostomi</taxon>
        <taxon>Actinopterygii</taxon>
        <taxon>Neopterygii</taxon>
        <taxon>Teleostei</taxon>
        <taxon>Anguilliformes</taxon>
        <taxon>Anguillidae</taxon>
        <taxon>Anguilla</taxon>
    </lineage>
</organism>
<reference evidence="1" key="1">
    <citation type="submission" date="2014-11" db="EMBL/GenBank/DDBJ databases">
        <authorList>
            <person name="Amaro Gonzalez C."/>
        </authorList>
    </citation>
    <scope>NUCLEOTIDE SEQUENCE</scope>
</reference>
<name>A0A0E9WFK0_ANGAN</name>
<dbReference type="AlphaFoldDB" id="A0A0E9WFK0"/>
<sequence length="34" mass="4025">MIDWLKSSHTWFPRSNWLLTEREPQGPLDTEVPG</sequence>
<protein>
    <submittedName>
        <fullName evidence="1">Uncharacterized protein</fullName>
    </submittedName>
</protein>
<reference evidence="1" key="2">
    <citation type="journal article" date="2015" name="Fish Shellfish Immunol.">
        <title>Early steps in the European eel (Anguilla anguilla)-Vibrio vulnificus interaction in the gills: Role of the RtxA13 toxin.</title>
        <authorList>
            <person name="Callol A."/>
            <person name="Pajuelo D."/>
            <person name="Ebbesson L."/>
            <person name="Teles M."/>
            <person name="MacKenzie S."/>
            <person name="Amaro C."/>
        </authorList>
    </citation>
    <scope>NUCLEOTIDE SEQUENCE</scope>
</reference>